<keyword evidence="2" id="KW-1185">Reference proteome</keyword>
<reference evidence="1" key="1">
    <citation type="submission" date="2022-09" db="EMBL/GenBank/DDBJ databases">
        <title>Maribacter litopenaei sp. nov., isolated from the intestinal tract of the Pacific White Shrimp, Litopenaeus vannamei.</title>
        <authorList>
            <person name="Kim S.Y."/>
            <person name="Hwang C.Y."/>
        </authorList>
    </citation>
    <scope>NUCLEOTIDE SEQUENCE</scope>
    <source>
        <strain evidence="1">HL-LV01</strain>
    </source>
</reference>
<protein>
    <submittedName>
        <fullName evidence="1">Uncharacterized protein</fullName>
    </submittedName>
</protein>
<dbReference type="EMBL" id="CP104205">
    <property type="protein sequence ID" value="UWX55740.1"/>
    <property type="molecule type" value="Genomic_DNA"/>
</dbReference>
<accession>A0ABY5YBC2</accession>
<organism evidence="1 2">
    <name type="scientific">Maribacter litopenaei</name>
    <dbReference type="NCBI Taxonomy" id="2976127"/>
    <lineage>
        <taxon>Bacteria</taxon>
        <taxon>Pseudomonadati</taxon>
        <taxon>Bacteroidota</taxon>
        <taxon>Flavobacteriia</taxon>
        <taxon>Flavobacteriales</taxon>
        <taxon>Flavobacteriaceae</taxon>
        <taxon>Maribacter</taxon>
    </lineage>
</organism>
<sequence>MTISELHNKLKDSGIPEDQYYLHGLFGSKNDNDKIALTIRNEPSGIKYETYYKERGEKHSVRIFQTENKACEFIYKKLNDEQTFMRIQNMTGLSGMTVNERLGKVD</sequence>
<name>A0ABY5YBC2_9FLAO</name>
<evidence type="ECO:0000313" key="1">
    <source>
        <dbReference type="EMBL" id="UWX55740.1"/>
    </source>
</evidence>
<dbReference type="RefSeq" id="WP_260574010.1">
    <property type="nucleotide sequence ID" value="NZ_CP104205.1"/>
</dbReference>
<gene>
    <name evidence="1" type="ORF">NYZ99_04760</name>
</gene>
<dbReference type="Proteomes" id="UP001059209">
    <property type="component" value="Chromosome"/>
</dbReference>
<proteinExistence type="predicted"/>
<evidence type="ECO:0000313" key="2">
    <source>
        <dbReference type="Proteomes" id="UP001059209"/>
    </source>
</evidence>